<dbReference type="Gene3D" id="3.40.50.300">
    <property type="entry name" value="P-loop containing nucleotide triphosphate hydrolases"/>
    <property type="match status" value="1"/>
</dbReference>
<proteinExistence type="predicted"/>
<reference evidence="4" key="1">
    <citation type="submission" date="2022-11" db="UniProtKB">
        <authorList>
            <consortium name="WormBaseParasite"/>
        </authorList>
    </citation>
    <scope>IDENTIFICATION</scope>
</reference>
<evidence type="ECO:0000256" key="1">
    <source>
        <dbReference type="ARBA" id="ARBA00022737"/>
    </source>
</evidence>
<accession>A0A914WQ84</accession>
<dbReference type="InterPro" id="IPR027417">
    <property type="entry name" value="P-loop_NTPase"/>
</dbReference>
<evidence type="ECO:0000313" key="4">
    <source>
        <dbReference type="WBParaSite" id="PSAMB.scaffold484size49626.g6209.t1"/>
    </source>
</evidence>
<dbReference type="SUPFAM" id="SSF52540">
    <property type="entry name" value="P-loop containing nucleoside triphosphate hydrolases"/>
    <property type="match status" value="1"/>
</dbReference>
<dbReference type="Proteomes" id="UP000887566">
    <property type="component" value="Unplaced"/>
</dbReference>
<keyword evidence="1" id="KW-0677">Repeat</keyword>
<dbReference type="AlphaFoldDB" id="A0A914WQ84"/>
<evidence type="ECO:0000313" key="3">
    <source>
        <dbReference type="Proteomes" id="UP000887566"/>
    </source>
</evidence>
<protein>
    <submittedName>
        <fullName evidence="4">NACHT domain-containing protein</fullName>
    </submittedName>
</protein>
<dbReference type="Pfam" id="PF13401">
    <property type="entry name" value="AAA_22"/>
    <property type="match status" value="1"/>
</dbReference>
<dbReference type="PANTHER" id="PTHR19860">
    <property type="entry name" value="DDB1- AND CUL4-ASSOCIATED FACTOR 12-RELATED"/>
    <property type="match status" value="1"/>
</dbReference>
<dbReference type="WBParaSite" id="PSAMB.scaffold484size49626.g6209.t1">
    <property type="protein sequence ID" value="PSAMB.scaffold484size49626.g6209.t1"/>
    <property type="gene ID" value="PSAMB.scaffold484size49626.g6209"/>
</dbReference>
<dbReference type="InterPro" id="IPR051191">
    <property type="entry name" value="DCAF12"/>
</dbReference>
<sequence length="1098" mass="122353">MGCTISSNGTFDSDEYREAWTKIESAAKKPVDKSSLIIKHNDYRTVRLFVASTFKDFKNERRLLYSKLVPALESLCKSKKLLFVLEDFIAGNKEPPGDPESIYSLVDALEQCYADSACPFYLHLLGECSGYILPPNYPDSDTAATFGLLPGMSLMESAVTIGALRMENPNALFMYRDPKFLNAIPFHQVQFIEEDAGRTRAKFIREKLQAAISPNRFITYRCSAEGLDNPHHHQMKLKKLDKFIGDVVEFFKLRVTEQYTYRPISTEKQPSKWKSIDAEQRRRVVEITEEMNSSGPIKETVEKVVKTLSHASSNSLTVVTGDYGVGKTTALAHLVLKLLPKESSEASVKSPDGQGTYKVFYHFATRSFNSDCVETMLERLLHDIYKVKEETLPGQPEDLRAAVRARLMNPKGPPVIIVVDDLDTQSLSAVNWIPEPMPSQVKVIIGTQRDATDKTLRHLTNKPEFIRLPYLGKDDAKVVITRYLRHISRGVIGEKRVNSSKMNARPQTAGRRLVADELTNLLPLKRTALDTSTTDDSTTTLGMRIMSAGYNNLRRRSSKGDGKIDVEAGIAAGAGVQAVKGPAVDEGKEKERKADFTVTKCKILSTMLRFGVPLEKVKALAYFGTVSVAEAELMELESELSGHLLIATLCLLVAAKRGLREIELRHLLANEASLLPEGFKRRTYNTGYAFADPFGSMVQPVRWRYVIVRLAHHIVECGEFGENRLIIADAACRKAIERRYFSKKGATDGKWWAQQLANFFGSDLYFLTERKAEELPYHAAIAGDSSLVERGLTDWAIVRQLYRNDYSHELLQLWKKGTGDSMALEKSYTQLVLGNDNKWTAQELQDRVIIVANILKQAENYSAAAKIAQKAIEIEKGIDGGRPLQIGKIYSLLGDIQHEKGRTKNALLEWVDWNNSSQQPYVTQAYDAAVECLKPLTDNSQAKALLAHCYMRLAFWQNYGAKAHSTSSGVAAAAEASSKAALALCNNAKEIFSEQKNKHAEGECCLIIAACEQREDKIQDALTKAEERFKREAGPFSADLLRAYALGVKLLPGGGDYATKAKELNYTLHHANDKDRFTAVSAQLAELSRGSAPVAVDL</sequence>
<organism evidence="3 4">
    <name type="scientific">Plectus sambesii</name>
    <dbReference type="NCBI Taxonomy" id="2011161"/>
    <lineage>
        <taxon>Eukaryota</taxon>
        <taxon>Metazoa</taxon>
        <taxon>Ecdysozoa</taxon>
        <taxon>Nematoda</taxon>
        <taxon>Chromadorea</taxon>
        <taxon>Plectida</taxon>
        <taxon>Plectina</taxon>
        <taxon>Plectoidea</taxon>
        <taxon>Plectidae</taxon>
        <taxon>Plectus</taxon>
    </lineage>
</organism>
<dbReference type="PANTHER" id="PTHR19860:SF42">
    <property type="entry name" value="RING-TYPE DOMAIN-CONTAINING PROTEIN"/>
    <property type="match status" value="1"/>
</dbReference>
<evidence type="ECO:0000259" key="2">
    <source>
        <dbReference type="Pfam" id="PF13401"/>
    </source>
</evidence>
<dbReference type="InterPro" id="IPR049945">
    <property type="entry name" value="AAA_22"/>
</dbReference>
<dbReference type="GO" id="GO:0080008">
    <property type="term" value="C:Cul4-RING E3 ubiquitin ligase complex"/>
    <property type="evidence" value="ECO:0007669"/>
    <property type="project" value="TreeGrafter"/>
</dbReference>
<dbReference type="GO" id="GO:0016887">
    <property type="term" value="F:ATP hydrolysis activity"/>
    <property type="evidence" value="ECO:0007669"/>
    <property type="project" value="InterPro"/>
</dbReference>
<name>A0A914WQ84_9BILA</name>
<feature type="domain" description="ORC1/DEAH AAA+ ATPase" evidence="2">
    <location>
        <begin position="313"/>
        <end position="433"/>
    </location>
</feature>
<keyword evidence="3" id="KW-1185">Reference proteome</keyword>